<dbReference type="GO" id="GO:0016491">
    <property type="term" value="F:oxidoreductase activity"/>
    <property type="evidence" value="ECO:0007669"/>
    <property type="project" value="UniProtKB-KW"/>
</dbReference>
<dbReference type="PANTHER" id="PTHR42901">
    <property type="entry name" value="ALCOHOL DEHYDROGENASE"/>
    <property type="match status" value="1"/>
</dbReference>
<reference evidence="3 4" key="1">
    <citation type="submission" date="2008-07" db="EMBL/GenBank/DDBJ databases">
        <authorList>
            <person name="El-Sayed N."/>
            <person name="Caler E."/>
            <person name="Inman J."/>
            <person name="Amedeo P."/>
            <person name="Hass B."/>
            <person name="Wortman J."/>
        </authorList>
    </citation>
    <scope>NUCLEOTIDE SEQUENCE [LARGE SCALE GENOMIC DNA]</scope>
    <source>
        <strain evidence="4">ATCC 50983 / TXsc</strain>
    </source>
</reference>
<evidence type="ECO:0000256" key="2">
    <source>
        <dbReference type="ARBA" id="ARBA00023002"/>
    </source>
</evidence>
<dbReference type="GeneID" id="9061441"/>
<dbReference type="OrthoDB" id="191139at2759"/>
<dbReference type="InParanoid" id="C5KTH0"/>
<protein>
    <recommendedName>
        <fullName evidence="5">Ketoreductase (KR) domain-containing protein</fullName>
    </recommendedName>
</protein>
<dbReference type="EMBL" id="GG676168">
    <property type="protein sequence ID" value="EER12275.1"/>
    <property type="molecule type" value="Genomic_DNA"/>
</dbReference>
<evidence type="ECO:0000256" key="1">
    <source>
        <dbReference type="ARBA" id="ARBA00006484"/>
    </source>
</evidence>
<dbReference type="Proteomes" id="UP000007800">
    <property type="component" value="Unassembled WGS sequence"/>
</dbReference>
<accession>C5KTH0</accession>
<evidence type="ECO:0000313" key="4">
    <source>
        <dbReference type="Proteomes" id="UP000007800"/>
    </source>
</evidence>
<dbReference type="PANTHER" id="PTHR42901:SF1">
    <property type="entry name" value="ALCOHOL DEHYDROGENASE"/>
    <property type="match status" value="1"/>
</dbReference>
<sequence length="151" mass="16012">MPVGVVGWTVFGTLSGLGALAFRRYSHIVTACTKAVGLCRGAALNHTDKKFRVAITGATSGVGRAVTEILGRFQPQVSLVLLVRDVQAGSEIARVLAERYGAPVPPAVIYCDLTSRASVENAVKELSDMWFSTDCVTECQGFDAVIHNAGE</sequence>
<dbReference type="RefSeq" id="XP_002780480.1">
    <property type="nucleotide sequence ID" value="XM_002780434.1"/>
</dbReference>
<gene>
    <name evidence="3" type="ORF">Pmar_PMAR001072</name>
</gene>
<keyword evidence="4" id="KW-1185">Reference proteome</keyword>
<proteinExistence type="inferred from homology"/>
<organism evidence="4">
    <name type="scientific">Perkinsus marinus (strain ATCC 50983 / TXsc)</name>
    <dbReference type="NCBI Taxonomy" id="423536"/>
    <lineage>
        <taxon>Eukaryota</taxon>
        <taxon>Sar</taxon>
        <taxon>Alveolata</taxon>
        <taxon>Perkinsozoa</taxon>
        <taxon>Perkinsea</taxon>
        <taxon>Perkinsida</taxon>
        <taxon>Perkinsidae</taxon>
        <taxon>Perkinsus</taxon>
    </lineage>
</organism>
<evidence type="ECO:0000313" key="3">
    <source>
        <dbReference type="EMBL" id="EER12275.1"/>
    </source>
</evidence>
<evidence type="ECO:0008006" key="5">
    <source>
        <dbReference type="Google" id="ProtNLM"/>
    </source>
</evidence>
<comment type="similarity">
    <text evidence="1">Belongs to the short-chain dehydrogenases/reductases (SDR) family.</text>
</comment>
<name>C5KTH0_PERM5</name>
<dbReference type="OMA" id="KAVGLCR"/>
<keyword evidence="2" id="KW-0560">Oxidoreductase</keyword>
<dbReference type="AlphaFoldDB" id="C5KTH0"/>
<dbReference type="Gene3D" id="3.40.50.720">
    <property type="entry name" value="NAD(P)-binding Rossmann-like Domain"/>
    <property type="match status" value="1"/>
</dbReference>
<dbReference type="SUPFAM" id="SSF51735">
    <property type="entry name" value="NAD(P)-binding Rossmann-fold domains"/>
    <property type="match status" value="1"/>
</dbReference>
<dbReference type="InterPro" id="IPR036291">
    <property type="entry name" value="NAD(P)-bd_dom_sf"/>
</dbReference>